<dbReference type="SUPFAM" id="SSF54292">
    <property type="entry name" value="2Fe-2S ferredoxin-like"/>
    <property type="match status" value="1"/>
</dbReference>
<keyword evidence="4" id="KW-1133">Transmembrane helix</keyword>
<evidence type="ECO:0000256" key="1">
    <source>
        <dbReference type="ARBA" id="ARBA00022630"/>
    </source>
</evidence>
<evidence type="ECO:0000256" key="4">
    <source>
        <dbReference type="SAM" id="Phobius"/>
    </source>
</evidence>
<dbReference type="InterPro" id="IPR039261">
    <property type="entry name" value="FNR_nucleotide-bd"/>
</dbReference>
<dbReference type="SUPFAM" id="SSF52343">
    <property type="entry name" value="Ferredoxin reductase-like, C-terminal NADP-linked domain"/>
    <property type="match status" value="1"/>
</dbReference>
<dbReference type="InterPro" id="IPR001433">
    <property type="entry name" value="OxRdtase_FAD/NAD-bd"/>
</dbReference>
<keyword evidence="4" id="KW-0472">Membrane</keyword>
<dbReference type="Pfam" id="PF00111">
    <property type="entry name" value="Fer2"/>
    <property type="match status" value="1"/>
</dbReference>
<feature type="transmembrane region" description="Helical" evidence="4">
    <location>
        <begin position="206"/>
        <end position="229"/>
    </location>
</feature>
<dbReference type="InterPro" id="IPR001041">
    <property type="entry name" value="2Fe-2S_ferredoxin-type"/>
</dbReference>
<dbReference type="SUPFAM" id="SSF63380">
    <property type="entry name" value="Riboflavin synthase domain-like"/>
    <property type="match status" value="1"/>
</dbReference>
<evidence type="ECO:0000256" key="2">
    <source>
        <dbReference type="ARBA" id="ARBA00022827"/>
    </source>
</evidence>
<dbReference type="PANTHER" id="PTHR43644">
    <property type="entry name" value="NA(+)-TRANSLOCATING NADH-QUINONE REDUCTASE SUBUNIT"/>
    <property type="match status" value="1"/>
</dbReference>
<evidence type="ECO:0000313" key="8">
    <source>
        <dbReference type="Proteomes" id="UP001500021"/>
    </source>
</evidence>
<dbReference type="InterPro" id="IPR012675">
    <property type="entry name" value="Beta-grasp_dom_sf"/>
</dbReference>
<proteinExistence type="predicted"/>
<dbReference type="PRINTS" id="PR00371">
    <property type="entry name" value="FPNCR"/>
</dbReference>
<feature type="domain" description="2Fe-2S ferredoxin-type" evidence="5">
    <location>
        <begin position="242"/>
        <end position="339"/>
    </location>
</feature>
<accession>A0ABN1L520</accession>
<evidence type="ECO:0008006" key="9">
    <source>
        <dbReference type="Google" id="ProtNLM"/>
    </source>
</evidence>
<sequence>MLFLKKLHKWLSLLVGLQLLVWLGTGLYFNLMDHQKVSGNQYKQTPVVAQVDINRLVEPQLVLSQSKQVVSLKQISLLEHPYYLLTHNKGLYSHFDNDYSLVDAYTAEPVVIDETMVRKLAQSSYNGKGVIKNAVKLSPPYEDIPREQNEVWQVNYADYIQTSVYIDAGSGRIIKHSNDDKRFVDIFFMLHFMDYGTEGSFNNVQIILFSLFTLFFSLTGFIWTIELLFNGQYKVRFGNKSRTLALFDKDLEPIGEFDLTTNTNLLDGLIDHDIALSSTCGGGGTCGQCKVRLDSSVKVTSAEHVLLTKEQLQQGYRLACQHDATETKRLTLIDVTKAKKYLLELTHSEFISPYIKELRFTVLGGEKLKFKAGAHLRFYIPPAKGISIPARLPDAFKYYWRDIEYLEYEHQACSRSYSLANGDGQIEAGTNELKFTVKIQNAPNKSIYPGVGSSYICNLGLGQTIEAAGPFEDFHAKPSSNKTMMLIGAGSGMAPLKSLIEEQLCFHQKERKETRGIYFFYGARTEEDLLYKDELYRLSRKYPNFYYYPVLSRPHKNWSGAKGYVQDLLTSNINKICQIDGVEFYLCGPPNMMSATINLLKTKNVDATNIAFDEFI</sequence>
<keyword evidence="2" id="KW-0274">FAD</keyword>
<dbReference type="Pfam" id="PF00175">
    <property type="entry name" value="NAD_binding_1"/>
    <property type="match status" value="1"/>
</dbReference>
<dbReference type="PROSITE" id="PS51085">
    <property type="entry name" value="2FE2S_FER_2"/>
    <property type="match status" value="1"/>
</dbReference>
<comment type="caution">
    <text evidence="7">The sequence shown here is derived from an EMBL/GenBank/DDBJ whole genome shotgun (WGS) entry which is preliminary data.</text>
</comment>
<evidence type="ECO:0000256" key="3">
    <source>
        <dbReference type="ARBA" id="ARBA00023075"/>
    </source>
</evidence>
<dbReference type="InterPro" id="IPR017927">
    <property type="entry name" value="FAD-bd_FR_type"/>
</dbReference>
<evidence type="ECO:0000259" key="5">
    <source>
        <dbReference type="PROSITE" id="PS51085"/>
    </source>
</evidence>
<keyword evidence="3" id="KW-0830">Ubiquinone</keyword>
<dbReference type="RefSeq" id="WP_343816073.1">
    <property type="nucleotide sequence ID" value="NZ_BAAAFA010000003.1"/>
</dbReference>
<dbReference type="PROSITE" id="PS51384">
    <property type="entry name" value="FAD_FR"/>
    <property type="match status" value="1"/>
</dbReference>
<feature type="domain" description="FAD-binding FR-type" evidence="6">
    <location>
        <begin position="338"/>
        <end position="477"/>
    </location>
</feature>
<keyword evidence="8" id="KW-1185">Reference proteome</keyword>
<gene>
    <name evidence="7" type="ORF">GCM10009111_11450</name>
</gene>
<dbReference type="Gene3D" id="3.40.50.80">
    <property type="entry name" value="Nucleotide-binding domain of ferredoxin-NADP reductase (FNR) module"/>
    <property type="match status" value="1"/>
</dbReference>
<dbReference type="InterPro" id="IPR036010">
    <property type="entry name" value="2Fe-2S_ferredoxin-like_sf"/>
</dbReference>
<protein>
    <recommendedName>
        <fullName evidence="9">NQR complex subunit F</fullName>
    </recommendedName>
</protein>
<evidence type="ECO:0000259" key="6">
    <source>
        <dbReference type="PROSITE" id="PS51384"/>
    </source>
</evidence>
<keyword evidence="4" id="KW-0812">Transmembrane</keyword>
<name>A0ABN1L520_9GAMM</name>
<dbReference type="Gene3D" id="2.40.30.10">
    <property type="entry name" value="Translation factors"/>
    <property type="match status" value="1"/>
</dbReference>
<evidence type="ECO:0000313" key="7">
    <source>
        <dbReference type="EMBL" id="GAA0814501.1"/>
    </source>
</evidence>
<organism evidence="7 8">
    <name type="scientific">Colwellia asteriadis</name>
    <dbReference type="NCBI Taxonomy" id="517723"/>
    <lineage>
        <taxon>Bacteria</taxon>
        <taxon>Pseudomonadati</taxon>
        <taxon>Pseudomonadota</taxon>
        <taxon>Gammaproteobacteria</taxon>
        <taxon>Alteromonadales</taxon>
        <taxon>Colwelliaceae</taxon>
        <taxon>Colwellia</taxon>
    </lineage>
</organism>
<dbReference type="CDD" id="cd00207">
    <property type="entry name" value="fer2"/>
    <property type="match status" value="1"/>
</dbReference>
<dbReference type="Proteomes" id="UP001500021">
    <property type="component" value="Unassembled WGS sequence"/>
</dbReference>
<dbReference type="PANTHER" id="PTHR43644:SF1">
    <property type="entry name" value="NAD(P)H-FLAVIN REDUCTASE"/>
    <property type="match status" value="1"/>
</dbReference>
<reference evidence="7 8" key="1">
    <citation type="journal article" date="2019" name="Int. J. Syst. Evol. Microbiol.">
        <title>The Global Catalogue of Microorganisms (GCM) 10K type strain sequencing project: providing services to taxonomists for standard genome sequencing and annotation.</title>
        <authorList>
            <consortium name="The Broad Institute Genomics Platform"/>
            <consortium name="The Broad Institute Genome Sequencing Center for Infectious Disease"/>
            <person name="Wu L."/>
            <person name="Ma J."/>
        </authorList>
    </citation>
    <scope>NUCLEOTIDE SEQUENCE [LARGE SCALE GENOMIC DNA]</scope>
    <source>
        <strain evidence="7 8">JCM 15608</strain>
    </source>
</reference>
<dbReference type="InterPro" id="IPR017938">
    <property type="entry name" value="Riboflavin_synthase-like_b-brl"/>
</dbReference>
<dbReference type="Gene3D" id="3.10.20.30">
    <property type="match status" value="1"/>
</dbReference>
<keyword evidence="1" id="KW-0285">Flavoprotein</keyword>
<dbReference type="InterPro" id="IPR001709">
    <property type="entry name" value="Flavoprot_Pyr_Nucl_cyt_Rdtase"/>
</dbReference>
<dbReference type="EMBL" id="BAAAFA010000003">
    <property type="protein sequence ID" value="GAA0814501.1"/>
    <property type="molecule type" value="Genomic_DNA"/>
</dbReference>